<protein>
    <submittedName>
        <fullName evidence="2">Uncharacterized protein</fullName>
    </submittedName>
</protein>
<evidence type="ECO:0000313" key="2">
    <source>
        <dbReference type="EMBL" id="GHH27971.1"/>
    </source>
</evidence>
<keyword evidence="3" id="KW-1185">Reference proteome</keyword>
<organism evidence="2 3">
    <name type="scientific">Amycolatopsis oliviviridis</name>
    <dbReference type="NCBI Taxonomy" id="1471590"/>
    <lineage>
        <taxon>Bacteria</taxon>
        <taxon>Bacillati</taxon>
        <taxon>Actinomycetota</taxon>
        <taxon>Actinomycetes</taxon>
        <taxon>Pseudonocardiales</taxon>
        <taxon>Pseudonocardiaceae</taxon>
        <taxon>Amycolatopsis</taxon>
    </lineage>
</organism>
<name>A0ABQ3LWI7_9PSEU</name>
<evidence type="ECO:0000256" key="1">
    <source>
        <dbReference type="SAM" id="MobiDB-lite"/>
    </source>
</evidence>
<dbReference type="EMBL" id="BNAY01000007">
    <property type="protein sequence ID" value="GHH27971.1"/>
    <property type="molecule type" value="Genomic_DNA"/>
</dbReference>
<proteinExistence type="predicted"/>
<reference evidence="3" key="1">
    <citation type="journal article" date="2019" name="Int. J. Syst. Evol. Microbiol.">
        <title>The Global Catalogue of Microorganisms (GCM) 10K type strain sequencing project: providing services to taxonomists for standard genome sequencing and annotation.</title>
        <authorList>
            <consortium name="The Broad Institute Genomics Platform"/>
            <consortium name="The Broad Institute Genome Sequencing Center for Infectious Disease"/>
            <person name="Wu L."/>
            <person name="Ma J."/>
        </authorList>
    </citation>
    <scope>NUCLEOTIDE SEQUENCE [LARGE SCALE GENOMIC DNA]</scope>
    <source>
        <strain evidence="3">CGMCC 4.7683</strain>
    </source>
</reference>
<evidence type="ECO:0000313" key="3">
    <source>
        <dbReference type="Proteomes" id="UP000635387"/>
    </source>
</evidence>
<gene>
    <name evidence="2" type="ORF">GCM10017790_58060</name>
</gene>
<feature type="region of interest" description="Disordered" evidence="1">
    <location>
        <begin position="1"/>
        <end position="44"/>
    </location>
</feature>
<comment type="caution">
    <text evidence="2">The sequence shown here is derived from an EMBL/GenBank/DDBJ whole genome shotgun (WGS) entry which is preliminary data.</text>
</comment>
<dbReference type="Proteomes" id="UP000635387">
    <property type="component" value="Unassembled WGS sequence"/>
</dbReference>
<accession>A0ABQ3LWI7</accession>
<sequence>MAHRGFRKTGVLGDLRPRGGAGAAQEVQHGALIDLPHPGGGADGRTFCANHELRLLSNQGVPTKVIRVRPEKGKKVYIRWLPGDDNRAQATIRARRA</sequence>